<dbReference type="HOGENOM" id="CLU_490946_0_0_1"/>
<dbReference type="InterPro" id="IPR002110">
    <property type="entry name" value="Ankyrin_rpt"/>
</dbReference>
<dbReference type="InParanoid" id="K5XXX5"/>
<evidence type="ECO:0000256" key="4">
    <source>
        <dbReference type="SAM" id="MobiDB-lite"/>
    </source>
</evidence>
<dbReference type="OMA" id="RMARLYY"/>
<proteinExistence type="predicted"/>
<feature type="compositionally biased region" description="Polar residues" evidence="4">
    <location>
        <begin position="422"/>
        <end position="442"/>
    </location>
</feature>
<dbReference type="PROSITE" id="PS50297">
    <property type="entry name" value="ANK_REP_REGION"/>
    <property type="match status" value="2"/>
</dbReference>
<gene>
    <name evidence="5" type="ORF">AGABI1DRAFT_38713</name>
</gene>
<dbReference type="KEGG" id="abp:AGABI1DRAFT38713"/>
<protein>
    <submittedName>
        <fullName evidence="5">Uncharacterized protein</fullName>
    </submittedName>
</protein>
<dbReference type="InterPro" id="IPR036770">
    <property type="entry name" value="Ankyrin_rpt-contain_sf"/>
</dbReference>
<dbReference type="PROSITE" id="PS50088">
    <property type="entry name" value="ANK_REPEAT"/>
    <property type="match status" value="2"/>
</dbReference>
<dbReference type="Proteomes" id="UP000008493">
    <property type="component" value="Unassembled WGS sequence"/>
</dbReference>
<sequence>MAEKDAPSRLRRAVKENNLFLVKRLVQRVDMRNPDPSSRRLTSLAWAALLANEETFEFLLVFGHDDEDISRDSENNTILMILADSGPPPQIYSSSASTLDFNSATLRMARLYYDRYQSSILNLLDWSNVQGRTALHLAAIKGNEDLVRMFCELGADMNLPDKQGNTPLHYASAWGHVPIVQLLIERGCNYNSRNNEGFTASDYAYSFSTQEMQKTAEKQYELTKKSRRAGLQNGRPLDFGTSPPINIPPSMRDQVPRMRSGSGTSRTTATSDSGDLDGHGQTSSSPSQPSTGSGSFFYSPKTSTNHTAHVASASSMATFSGSLASLNPVSALAPIANRVRTQDADARGKYMLRNRSGSSSTDNKSQSGSAFSNALAIHDELPTSSDRLHSGSMTPRRLRPSASAAQLRSRHDSPAPGIRTRAGTNPMASTQLTRSSSITNSPFVPGRDAETYHGPPSQYARFPEPPPIQEDSSTPTAARRKAFQILSKPLPPVDHSSNHRRGMSATAVRGPQ</sequence>
<dbReference type="SUPFAM" id="SSF48403">
    <property type="entry name" value="Ankyrin repeat"/>
    <property type="match status" value="1"/>
</dbReference>
<dbReference type="STRING" id="597362.K5XXX5"/>
<evidence type="ECO:0000313" key="6">
    <source>
        <dbReference type="Proteomes" id="UP000008493"/>
    </source>
</evidence>
<dbReference type="RefSeq" id="XP_007328861.1">
    <property type="nucleotide sequence ID" value="XM_007328799.1"/>
</dbReference>
<keyword evidence="1" id="KW-0677">Repeat</keyword>
<dbReference type="PRINTS" id="PR01415">
    <property type="entry name" value="ANKYRIN"/>
</dbReference>
<feature type="region of interest" description="Disordered" evidence="4">
    <location>
        <begin position="381"/>
        <end position="512"/>
    </location>
</feature>
<dbReference type="eggNOG" id="KOG0505">
    <property type="taxonomic scope" value="Eukaryota"/>
</dbReference>
<feature type="repeat" description="ANK" evidence="3">
    <location>
        <begin position="163"/>
        <end position="195"/>
    </location>
</feature>
<keyword evidence="6" id="KW-1185">Reference proteome</keyword>
<dbReference type="GeneID" id="18829292"/>
<dbReference type="Pfam" id="PF12796">
    <property type="entry name" value="Ank_2"/>
    <property type="match status" value="1"/>
</dbReference>
<evidence type="ECO:0000313" key="5">
    <source>
        <dbReference type="EMBL" id="EKM80155.1"/>
    </source>
</evidence>
<organism evidence="5 6">
    <name type="scientific">Agaricus bisporus var. burnettii (strain JB137-S8 / ATCC MYA-4627 / FGSC 10392)</name>
    <name type="common">White button mushroom</name>
    <dbReference type="NCBI Taxonomy" id="597362"/>
    <lineage>
        <taxon>Eukaryota</taxon>
        <taxon>Fungi</taxon>
        <taxon>Dikarya</taxon>
        <taxon>Basidiomycota</taxon>
        <taxon>Agaricomycotina</taxon>
        <taxon>Agaricomycetes</taxon>
        <taxon>Agaricomycetidae</taxon>
        <taxon>Agaricales</taxon>
        <taxon>Agaricineae</taxon>
        <taxon>Agaricaceae</taxon>
        <taxon>Agaricus</taxon>
    </lineage>
</organism>
<dbReference type="EMBL" id="JH971389">
    <property type="protein sequence ID" value="EKM80155.1"/>
    <property type="molecule type" value="Genomic_DNA"/>
</dbReference>
<reference evidence="6" key="1">
    <citation type="journal article" date="2012" name="Proc. Natl. Acad. Sci. U.S.A.">
        <title>Genome sequence of the button mushroom Agaricus bisporus reveals mechanisms governing adaptation to a humic-rich ecological niche.</title>
        <authorList>
            <person name="Morin E."/>
            <person name="Kohler A."/>
            <person name="Baker A.R."/>
            <person name="Foulongne-Oriol M."/>
            <person name="Lombard V."/>
            <person name="Nagy L.G."/>
            <person name="Ohm R.A."/>
            <person name="Patyshakuliyeva A."/>
            <person name="Brun A."/>
            <person name="Aerts A.L."/>
            <person name="Bailey A.M."/>
            <person name="Billette C."/>
            <person name="Coutinho P.M."/>
            <person name="Deakin G."/>
            <person name="Doddapaneni H."/>
            <person name="Floudas D."/>
            <person name="Grimwood J."/>
            <person name="Hilden K."/>
            <person name="Kuees U."/>
            <person name="LaButti K.M."/>
            <person name="Lapidus A."/>
            <person name="Lindquist E.A."/>
            <person name="Lucas S.M."/>
            <person name="Murat C."/>
            <person name="Riley R.W."/>
            <person name="Salamov A.A."/>
            <person name="Schmutz J."/>
            <person name="Subramanian V."/>
            <person name="Woesten H.A.B."/>
            <person name="Xu J."/>
            <person name="Eastwood D.C."/>
            <person name="Foster G.D."/>
            <person name="Sonnenberg A.S."/>
            <person name="Cullen D."/>
            <person name="de Vries R.P."/>
            <person name="Lundell T."/>
            <person name="Hibbett D.S."/>
            <person name="Henrissat B."/>
            <person name="Burton K.S."/>
            <person name="Kerrigan R.W."/>
            <person name="Challen M.P."/>
            <person name="Grigoriev I.V."/>
            <person name="Martin F."/>
        </authorList>
    </citation>
    <scope>NUCLEOTIDE SEQUENCE [LARGE SCALE GENOMIC DNA]</scope>
    <source>
        <strain evidence="6">JB137-S8 / ATCC MYA-4627 / FGSC 10392</strain>
    </source>
</reference>
<feature type="compositionally biased region" description="Low complexity" evidence="4">
    <location>
        <begin position="259"/>
        <end position="273"/>
    </location>
</feature>
<dbReference type="Gene3D" id="1.25.40.20">
    <property type="entry name" value="Ankyrin repeat-containing domain"/>
    <property type="match status" value="2"/>
</dbReference>
<dbReference type="SMART" id="SM00248">
    <property type="entry name" value="ANK"/>
    <property type="match status" value="3"/>
</dbReference>
<feature type="region of interest" description="Disordered" evidence="4">
    <location>
        <begin position="216"/>
        <end position="299"/>
    </location>
</feature>
<dbReference type="OrthoDB" id="341259at2759"/>
<dbReference type="PANTHER" id="PTHR24171">
    <property type="entry name" value="ANKYRIN REPEAT DOMAIN-CONTAINING PROTEIN 39-RELATED"/>
    <property type="match status" value="1"/>
</dbReference>
<evidence type="ECO:0000256" key="3">
    <source>
        <dbReference type="PROSITE-ProRule" id="PRU00023"/>
    </source>
</evidence>
<name>K5XXX5_AGABU</name>
<dbReference type="AlphaFoldDB" id="K5XXX5"/>
<feature type="repeat" description="ANK" evidence="3">
    <location>
        <begin position="130"/>
        <end position="162"/>
    </location>
</feature>
<evidence type="ECO:0000256" key="2">
    <source>
        <dbReference type="ARBA" id="ARBA00023043"/>
    </source>
</evidence>
<evidence type="ECO:0000256" key="1">
    <source>
        <dbReference type="ARBA" id="ARBA00022737"/>
    </source>
</evidence>
<keyword evidence="2 3" id="KW-0040">ANK repeat</keyword>
<accession>K5XXX5</accession>
<feature type="compositionally biased region" description="Low complexity" evidence="4">
    <location>
        <begin position="281"/>
        <end position="295"/>
    </location>
</feature>